<gene>
    <name evidence="2" type="ORF">IAB16_05765</name>
</gene>
<dbReference type="Proteomes" id="UP000727857">
    <property type="component" value="Unassembled WGS sequence"/>
</dbReference>
<dbReference type="PROSITE" id="PS51257">
    <property type="entry name" value="PROKAR_LIPOPROTEIN"/>
    <property type="match status" value="1"/>
</dbReference>
<name>A0A940DI00_9FIRM</name>
<comment type="caution">
    <text evidence="2">The sequence shown here is derived from an EMBL/GenBank/DDBJ whole genome shotgun (WGS) entry which is preliminary data.</text>
</comment>
<evidence type="ECO:0000313" key="3">
    <source>
        <dbReference type="Proteomes" id="UP000727857"/>
    </source>
</evidence>
<proteinExistence type="predicted"/>
<accession>A0A940DI00</accession>
<dbReference type="AlphaFoldDB" id="A0A940DI00"/>
<reference evidence="2" key="1">
    <citation type="submission" date="2020-10" db="EMBL/GenBank/DDBJ databases">
        <authorList>
            <person name="Gilroy R."/>
        </authorList>
    </citation>
    <scope>NUCLEOTIDE SEQUENCE</scope>
    <source>
        <strain evidence="2">517</strain>
    </source>
</reference>
<feature type="signal peptide" evidence="1">
    <location>
        <begin position="1"/>
        <end position="22"/>
    </location>
</feature>
<keyword evidence="1" id="KW-0732">Signal</keyword>
<protein>
    <submittedName>
        <fullName evidence="2">Uncharacterized protein</fullName>
    </submittedName>
</protein>
<sequence length="294" mass="32387">MNKYTKFVAIVLVALTAAGVLAGCNVKAGQEAGIISDAIAATKAAGFTAKFEVESSTLVLYPGKQLAKYTKEADEAKKTPYCFSDDPVVNREMGINRTNWEDEDSTEWVTYVYGYDLGYSGDYTGSATLKKPAEKDPSSGEVVEGSTETTEPYGYLNWLEDVFVLSVAPTDTSYVEYTGVKRIGKSIIRAEITRILLDDGSYAVVQQDGTFVKADGTVLKKSGSEEYAFEEGIESLFVDRVDYTISDGKIESIEFYSETIGYKECDQRNYLKSGRIYTAYKAMIVGRTHAIINF</sequence>
<feature type="chain" id="PRO_5039095704" evidence="1">
    <location>
        <begin position="23"/>
        <end position="294"/>
    </location>
</feature>
<reference evidence="2" key="2">
    <citation type="journal article" date="2021" name="PeerJ">
        <title>Extensive microbial diversity within the chicken gut microbiome revealed by metagenomics and culture.</title>
        <authorList>
            <person name="Gilroy R."/>
            <person name="Ravi A."/>
            <person name="Getino M."/>
            <person name="Pursley I."/>
            <person name="Horton D.L."/>
            <person name="Alikhan N.F."/>
            <person name="Baker D."/>
            <person name="Gharbi K."/>
            <person name="Hall N."/>
            <person name="Watson M."/>
            <person name="Adriaenssens E.M."/>
            <person name="Foster-Nyarko E."/>
            <person name="Jarju S."/>
            <person name="Secka A."/>
            <person name="Antonio M."/>
            <person name="Oren A."/>
            <person name="Chaudhuri R.R."/>
            <person name="La Ragione R."/>
            <person name="Hildebrand F."/>
            <person name="Pallen M.J."/>
        </authorList>
    </citation>
    <scope>NUCLEOTIDE SEQUENCE</scope>
    <source>
        <strain evidence="2">517</strain>
    </source>
</reference>
<organism evidence="2 3">
    <name type="scientific">Candidatus Stercoripulliclostridium pullicola</name>
    <dbReference type="NCBI Taxonomy" id="2840953"/>
    <lineage>
        <taxon>Bacteria</taxon>
        <taxon>Bacillati</taxon>
        <taxon>Bacillota</taxon>
        <taxon>Clostridia</taxon>
        <taxon>Eubacteriales</taxon>
        <taxon>Candidatus Stercoripulliclostridium</taxon>
    </lineage>
</organism>
<evidence type="ECO:0000256" key="1">
    <source>
        <dbReference type="SAM" id="SignalP"/>
    </source>
</evidence>
<dbReference type="EMBL" id="JADINF010000144">
    <property type="protein sequence ID" value="MBO8424507.1"/>
    <property type="molecule type" value="Genomic_DNA"/>
</dbReference>
<evidence type="ECO:0000313" key="2">
    <source>
        <dbReference type="EMBL" id="MBO8424507.1"/>
    </source>
</evidence>